<evidence type="ECO:0000313" key="2">
    <source>
        <dbReference type="EMBL" id="CAD1834740.1"/>
    </source>
</evidence>
<reference evidence="2" key="1">
    <citation type="submission" date="2020-07" db="EMBL/GenBank/DDBJ databases">
        <authorList>
            <person name="Lin J."/>
        </authorList>
    </citation>
    <scope>NUCLEOTIDE SEQUENCE</scope>
</reference>
<accession>A0A6V7PV61</accession>
<organism evidence="2">
    <name type="scientific">Ananas comosus var. bracteatus</name>
    <name type="common">red pineapple</name>
    <dbReference type="NCBI Taxonomy" id="296719"/>
    <lineage>
        <taxon>Eukaryota</taxon>
        <taxon>Viridiplantae</taxon>
        <taxon>Streptophyta</taxon>
        <taxon>Embryophyta</taxon>
        <taxon>Tracheophyta</taxon>
        <taxon>Spermatophyta</taxon>
        <taxon>Magnoliopsida</taxon>
        <taxon>Liliopsida</taxon>
        <taxon>Poales</taxon>
        <taxon>Bromeliaceae</taxon>
        <taxon>Bromelioideae</taxon>
        <taxon>Ananas</taxon>
    </lineage>
</organism>
<dbReference type="EMBL" id="LR862152">
    <property type="protein sequence ID" value="CAD1834740.1"/>
    <property type="molecule type" value="Genomic_DNA"/>
</dbReference>
<gene>
    <name evidence="2" type="ORF">CB5_LOCUS17951</name>
</gene>
<proteinExistence type="predicted"/>
<protein>
    <submittedName>
        <fullName evidence="2">Uncharacterized protein</fullName>
    </submittedName>
</protein>
<evidence type="ECO:0000256" key="1">
    <source>
        <dbReference type="SAM" id="MobiDB-lite"/>
    </source>
</evidence>
<dbReference type="AlphaFoldDB" id="A0A6V7PV61"/>
<name>A0A6V7PV61_ANACO</name>
<sequence length="113" mass="12573">MPYLLKEGGEQSKCGSGDAMSKFGRTRPPIKWQMSRHSIHRTFYAHRAIRAVINLYYAESSSTKKRRSLVAIPTPLLTAVAPSSLIPDWCTFLFASVASSSTKEVAICLLLLR</sequence>
<feature type="region of interest" description="Disordered" evidence="1">
    <location>
        <begin position="1"/>
        <end position="22"/>
    </location>
</feature>